<protein>
    <recommendedName>
        <fullName evidence="1">DUF1707 domain-containing protein</fullName>
    </recommendedName>
</protein>
<comment type="caution">
    <text evidence="2">The sequence shown here is derived from an EMBL/GenBank/DDBJ whole genome shotgun (WGS) entry which is preliminary data.</text>
</comment>
<proteinExistence type="predicted"/>
<accession>A0A231HCA7</accession>
<keyword evidence="3" id="KW-1185">Reference proteome</keyword>
<dbReference type="RefSeq" id="WP_051043455.1">
    <property type="nucleotide sequence ID" value="NZ_JAAXOR010000005.1"/>
</dbReference>
<evidence type="ECO:0000313" key="3">
    <source>
        <dbReference type="Proteomes" id="UP000215506"/>
    </source>
</evidence>
<evidence type="ECO:0000313" key="2">
    <source>
        <dbReference type="EMBL" id="OXR46396.1"/>
    </source>
</evidence>
<dbReference type="InterPro" id="IPR012551">
    <property type="entry name" value="DUF1707_SHOCT-like"/>
</dbReference>
<feature type="domain" description="DUF1707" evidence="1">
    <location>
        <begin position="20"/>
        <end position="72"/>
    </location>
</feature>
<organism evidence="2 3">
    <name type="scientific">Nocardia cerradoensis</name>
    <dbReference type="NCBI Taxonomy" id="85688"/>
    <lineage>
        <taxon>Bacteria</taxon>
        <taxon>Bacillati</taxon>
        <taxon>Actinomycetota</taxon>
        <taxon>Actinomycetes</taxon>
        <taxon>Mycobacteriales</taxon>
        <taxon>Nocardiaceae</taxon>
        <taxon>Nocardia</taxon>
    </lineage>
</organism>
<dbReference type="Pfam" id="PF08044">
    <property type="entry name" value="DUF1707"/>
    <property type="match status" value="1"/>
</dbReference>
<dbReference type="EMBL" id="NGAF01000002">
    <property type="protein sequence ID" value="OXR46396.1"/>
    <property type="molecule type" value="Genomic_DNA"/>
</dbReference>
<sequence>MTESPDRRPDIAERRSEPAVRITDHERAQVERLLQLALRDGSLDLAELDRRLAAAYAATTHDELAAVTADLPVAATREPLVLTTVSGSLRKDGQWIVPAEITATAASGSVRLDFTEAICPHAVVELHVGIASGSVRLTVPRGWQVDVDRVAFVSGSAKNRVNEPPLPGCPTLRVDGSITSGSLRAEYPKPPRRGFWAWLFRRPRR</sequence>
<dbReference type="Proteomes" id="UP000215506">
    <property type="component" value="Unassembled WGS sequence"/>
</dbReference>
<evidence type="ECO:0000259" key="1">
    <source>
        <dbReference type="Pfam" id="PF08044"/>
    </source>
</evidence>
<name>A0A231HCA7_9NOCA</name>
<dbReference type="PANTHER" id="PTHR40763:SF5">
    <property type="entry name" value="MEMBRANE PROTEIN"/>
    <property type="match status" value="1"/>
</dbReference>
<dbReference type="AlphaFoldDB" id="A0A231HCA7"/>
<dbReference type="PANTHER" id="PTHR40763">
    <property type="entry name" value="MEMBRANE PROTEIN-RELATED"/>
    <property type="match status" value="1"/>
</dbReference>
<gene>
    <name evidence="2" type="ORF">B7C42_01362</name>
</gene>
<reference evidence="2 3" key="1">
    <citation type="submission" date="2017-07" db="EMBL/GenBank/DDBJ databases">
        <title>First draft Genome Sequence of Nocardia cerradoensis isolated from human infection.</title>
        <authorList>
            <person name="Carrasco G."/>
        </authorList>
    </citation>
    <scope>NUCLEOTIDE SEQUENCE [LARGE SCALE GENOMIC DNA]</scope>
    <source>
        <strain evidence="2 3">CNM20130759</strain>
    </source>
</reference>